<gene>
    <name evidence="9" type="primary">glnP</name>
    <name evidence="9" type="ORF">I601_1882</name>
</gene>
<feature type="transmembrane region" description="Helical" evidence="7">
    <location>
        <begin position="205"/>
        <end position="229"/>
    </location>
</feature>
<dbReference type="GO" id="GO:0006865">
    <property type="term" value="P:amino acid transport"/>
    <property type="evidence" value="ECO:0007669"/>
    <property type="project" value="TreeGrafter"/>
</dbReference>
<comment type="similarity">
    <text evidence="7">Belongs to the binding-protein-dependent transport system permease family.</text>
</comment>
<dbReference type="EMBL" id="CP015079">
    <property type="protein sequence ID" value="ANH38312.1"/>
    <property type="molecule type" value="Genomic_DNA"/>
</dbReference>
<evidence type="ECO:0000256" key="4">
    <source>
        <dbReference type="ARBA" id="ARBA00022692"/>
    </source>
</evidence>
<dbReference type="Pfam" id="PF00528">
    <property type="entry name" value="BPD_transp_1"/>
    <property type="match status" value="1"/>
</dbReference>
<evidence type="ECO:0000313" key="9">
    <source>
        <dbReference type="EMBL" id="ANH38312.1"/>
    </source>
</evidence>
<organism evidence="9 10">
    <name type="scientific">Nocardioides dokdonensis FR1436</name>
    <dbReference type="NCBI Taxonomy" id="1300347"/>
    <lineage>
        <taxon>Bacteria</taxon>
        <taxon>Bacillati</taxon>
        <taxon>Actinomycetota</taxon>
        <taxon>Actinomycetes</taxon>
        <taxon>Propionibacteriales</taxon>
        <taxon>Nocardioidaceae</taxon>
        <taxon>Nocardioides</taxon>
    </lineage>
</organism>
<evidence type="ECO:0000259" key="8">
    <source>
        <dbReference type="PROSITE" id="PS50928"/>
    </source>
</evidence>
<dbReference type="PATRIC" id="fig|1300347.3.peg.1883"/>
<proteinExistence type="inferred from homology"/>
<dbReference type="InterPro" id="IPR043429">
    <property type="entry name" value="ArtM/GltK/GlnP/TcyL/YhdX-like"/>
</dbReference>
<dbReference type="GO" id="GO:0022857">
    <property type="term" value="F:transmembrane transporter activity"/>
    <property type="evidence" value="ECO:0007669"/>
    <property type="project" value="InterPro"/>
</dbReference>
<feature type="transmembrane region" description="Helical" evidence="7">
    <location>
        <begin position="148"/>
        <end position="168"/>
    </location>
</feature>
<dbReference type="Gene3D" id="1.10.3720.10">
    <property type="entry name" value="MetI-like"/>
    <property type="match status" value="1"/>
</dbReference>
<evidence type="ECO:0000256" key="1">
    <source>
        <dbReference type="ARBA" id="ARBA00004651"/>
    </source>
</evidence>
<accession>A0A1A9GKY0</accession>
<dbReference type="Proteomes" id="UP000077868">
    <property type="component" value="Chromosome"/>
</dbReference>
<dbReference type="SUPFAM" id="SSF161098">
    <property type="entry name" value="MetI-like"/>
    <property type="match status" value="1"/>
</dbReference>
<protein>
    <submittedName>
        <fullName evidence="9">Putative glutamine ABC transporter permease protein GlnP</fullName>
    </submittedName>
</protein>
<comment type="subcellular location">
    <subcellularLocation>
        <location evidence="1 7">Cell membrane</location>
        <topology evidence="1 7">Multi-pass membrane protein</topology>
    </subcellularLocation>
</comment>
<dbReference type="STRING" id="1300347.I601_1882"/>
<keyword evidence="10" id="KW-1185">Reference proteome</keyword>
<feature type="transmembrane region" description="Helical" evidence="7">
    <location>
        <begin position="249"/>
        <end position="266"/>
    </location>
</feature>
<evidence type="ECO:0000256" key="2">
    <source>
        <dbReference type="ARBA" id="ARBA00022448"/>
    </source>
</evidence>
<dbReference type="NCBIfam" id="TIGR01726">
    <property type="entry name" value="HEQRo_perm_3TM"/>
    <property type="match status" value="1"/>
</dbReference>
<dbReference type="InterPro" id="IPR000515">
    <property type="entry name" value="MetI-like"/>
</dbReference>
<evidence type="ECO:0000313" key="10">
    <source>
        <dbReference type="Proteomes" id="UP000077868"/>
    </source>
</evidence>
<keyword evidence="6 7" id="KW-0472">Membrane</keyword>
<evidence type="ECO:0000256" key="7">
    <source>
        <dbReference type="RuleBase" id="RU363032"/>
    </source>
</evidence>
<dbReference type="OrthoDB" id="4543034at2"/>
<feature type="transmembrane region" description="Helical" evidence="7">
    <location>
        <begin position="110"/>
        <end position="133"/>
    </location>
</feature>
<keyword evidence="2 7" id="KW-0813">Transport</keyword>
<evidence type="ECO:0000256" key="6">
    <source>
        <dbReference type="ARBA" id="ARBA00023136"/>
    </source>
</evidence>
<keyword evidence="4 7" id="KW-0812">Transmembrane</keyword>
<feature type="transmembrane region" description="Helical" evidence="7">
    <location>
        <begin position="74"/>
        <end position="98"/>
    </location>
</feature>
<dbReference type="PANTHER" id="PTHR30614:SF21">
    <property type="entry name" value="AMINO ACID ABC TRANSPORTER PERMEASE"/>
    <property type="match status" value="1"/>
</dbReference>
<dbReference type="KEGG" id="ndk:I601_1882"/>
<dbReference type="GO" id="GO:0043190">
    <property type="term" value="C:ATP-binding cassette (ABC) transporter complex"/>
    <property type="evidence" value="ECO:0007669"/>
    <property type="project" value="InterPro"/>
</dbReference>
<dbReference type="PROSITE" id="PS50928">
    <property type="entry name" value="ABC_TM1"/>
    <property type="match status" value="1"/>
</dbReference>
<dbReference type="CDD" id="cd06261">
    <property type="entry name" value="TM_PBP2"/>
    <property type="match status" value="1"/>
</dbReference>
<keyword evidence="5 7" id="KW-1133">Transmembrane helix</keyword>
<evidence type="ECO:0000256" key="5">
    <source>
        <dbReference type="ARBA" id="ARBA00022989"/>
    </source>
</evidence>
<sequence>MSQLSVLYDAPGPRAVRRARIGTILAILVFVGFLAVAAKRLNDRGQFASELWSPWANPSDENFSAVWELVGKGLAATLTAATLAIVLSLVLGVLLGVGRLMLGPILRVPVVLWIELFRALPVVVTIVLVWRAFKELKIDLGPLPGDPGLWYLVIGLTLYNSVIIAEILRAGVNSLPSGQGEAALAVGLTNGQTMRAILLPQAFRVMLPALISQLVVALKDTSLAAVVSLGYLELLRRGNLISQNLDNPIQSLLIIATIFILINYALSKLAEYVERRMSRSSGDPAAAAQLEGAGA</sequence>
<name>A0A1A9GKY0_9ACTN</name>
<dbReference type="AlphaFoldDB" id="A0A1A9GKY0"/>
<feature type="transmembrane region" description="Helical" evidence="7">
    <location>
        <begin position="21"/>
        <end position="38"/>
    </location>
</feature>
<reference evidence="9 10" key="1">
    <citation type="submission" date="2016-03" db="EMBL/GenBank/DDBJ databases">
        <title>Complete genome sequence of a soil Actinobacterium, Nocardioides dokdonensis FR1436.</title>
        <authorList>
            <person name="Kwon S.-K."/>
            <person name="Kim K."/>
            <person name="Kim J.F."/>
        </authorList>
    </citation>
    <scope>NUCLEOTIDE SEQUENCE [LARGE SCALE GENOMIC DNA]</scope>
    <source>
        <strain evidence="9 10">FR1436</strain>
    </source>
</reference>
<evidence type="ECO:0000256" key="3">
    <source>
        <dbReference type="ARBA" id="ARBA00022475"/>
    </source>
</evidence>
<dbReference type="InterPro" id="IPR035906">
    <property type="entry name" value="MetI-like_sf"/>
</dbReference>
<dbReference type="RefSeq" id="WP_068108585.1">
    <property type="nucleotide sequence ID" value="NZ_CP015079.1"/>
</dbReference>
<dbReference type="PANTHER" id="PTHR30614">
    <property type="entry name" value="MEMBRANE COMPONENT OF AMINO ACID ABC TRANSPORTER"/>
    <property type="match status" value="1"/>
</dbReference>
<dbReference type="InterPro" id="IPR010065">
    <property type="entry name" value="AA_ABC_transptr_permease_3TM"/>
</dbReference>
<feature type="domain" description="ABC transmembrane type-1" evidence="8">
    <location>
        <begin position="74"/>
        <end position="270"/>
    </location>
</feature>
<keyword evidence="3" id="KW-1003">Cell membrane</keyword>